<feature type="compositionally biased region" description="Polar residues" evidence="1">
    <location>
        <begin position="169"/>
        <end position="192"/>
    </location>
</feature>
<feature type="region of interest" description="Disordered" evidence="1">
    <location>
        <begin position="1"/>
        <end position="34"/>
    </location>
</feature>
<feature type="region of interest" description="Disordered" evidence="1">
    <location>
        <begin position="158"/>
        <end position="284"/>
    </location>
</feature>
<feature type="compositionally biased region" description="Basic and acidic residues" evidence="1">
    <location>
        <begin position="850"/>
        <end position="859"/>
    </location>
</feature>
<evidence type="ECO:0000313" key="2">
    <source>
        <dbReference type="Proteomes" id="UP000694920"/>
    </source>
</evidence>
<feature type="compositionally biased region" description="Polar residues" evidence="1">
    <location>
        <begin position="1084"/>
        <end position="1099"/>
    </location>
</feature>
<feature type="region of interest" description="Disordered" evidence="1">
    <location>
        <begin position="626"/>
        <end position="651"/>
    </location>
</feature>
<evidence type="ECO:0000313" key="4">
    <source>
        <dbReference type="RefSeq" id="XP_024940551.1"/>
    </source>
</evidence>
<dbReference type="KEGG" id="ccin:107267475"/>
<dbReference type="GeneID" id="107267475"/>
<evidence type="ECO:0000313" key="3">
    <source>
        <dbReference type="RefSeq" id="XP_015594737.1"/>
    </source>
</evidence>
<feature type="compositionally biased region" description="Polar residues" evidence="1">
    <location>
        <begin position="914"/>
        <end position="928"/>
    </location>
</feature>
<reference evidence="3 4" key="1">
    <citation type="submission" date="2025-04" db="UniProtKB">
        <authorList>
            <consortium name="RefSeq"/>
        </authorList>
    </citation>
    <scope>IDENTIFICATION</scope>
</reference>
<evidence type="ECO:0000256" key="1">
    <source>
        <dbReference type="SAM" id="MobiDB-lite"/>
    </source>
</evidence>
<feature type="compositionally biased region" description="Basic and acidic residues" evidence="1">
    <location>
        <begin position="968"/>
        <end position="988"/>
    </location>
</feature>
<feature type="region of interest" description="Disordered" evidence="1">
    <location>
        <begin position="585"/>
        <end position="607"/>
    </location>
</feature>
<feature type="region of interest" description="Disordered" evidence="1">
    <location>
        <begin position="81"/>
        <end position="118"/>
    </location>
</feature>
<feature type="compositionally biased region" description="Polar residues" evidence="1">
    <location>
        <begin position="803"/>
        <end position="820"/>
    </location>
</feature>
<feature type="compositionally biased region" description="Polar residues" evidence="1">
    <location>
        <begin position="266"/>
        <end position="284"/>
    </location>
</feature>
<feature type="region of interest" description="Disordered" evidence="1">
    <location>
        <begin position="764"/>
        <end position="821"/>
    </location>
</feature>
<feature type="compositionally biased region" description="Polar residues" evidence="1">
    <location>
        <begin position="230"/>
        <end position="255"/>
    </location>
</feature>
<feature type="region of interest" description="Disordered" evidence="1">
    <location>
        <begin position="1069"/>
        <end position="1191"/>
    </location>
</feature>
<feature type="region of interest" description="Disordered" evidence="1">
    <location>
        <begin position="467"/>
        <end position="516"/>
    </location>
</feature>
<keyword evidence="2" id="KW-1185">Reference proteome</keyword>
<sequence length="1273" mass="141273">MELVQDTSKEVDCHTLTSPLSSLNNNSAKEENSKNHMHLISPEDQNSVTSMAESQYLENAESRLGDIEILTEIDKTLSMENKVIQSTDKKTEEPKESGSDDTPKMSESSDHPQTELLGQPSQPALAFTIDFEHNKGVDIAKYQNLFERFNARHRRNLSTSKVEIKSKKQLLSPNFASKQKAPSTHSEGYFSSDQEDDTKKKADQLSRKLKQLGSKSVSKAQSIAKRSESMSRSCTEDSLQESSLAQQELTRNVQPSREKLSLDLGISSNSGTRSTRNPQKSLTMNDLSRVQLSNLDVEKTNSVQYSPVKRYTKNIEYVEIDHEDQGQSNLEASINDLSEKMSNMDYLASSCTSNSFTSPRDASMHLSSISNTVECSADALEKTNLDVFNVSNLDAESDGAVSEAGTYTVHKDYTDEEKARMDIDKVFSVGILTEEESNESYVHSFKMSISRNNNTWISEWATQVAEHNSLPPPVGGSTARTPPMSPTKIPSPIHNRSQRLSRNRQEQSDSSLDTESYLHVKKNLGILSNQNTLIDSGGESDDDTSNSYNTPPHSSQRTPTHSALVRRGSLSEALFKRINSNDTRRSVRNYMGSEARSKRDEPVLNQLKSPNHVLACLQLRRNSSLDRKEYTSDTTESNTSRRNSLKSYLEDNLKPVNSPVLNRLRPTTPKLTNSPILVRKDLSSTIINSPVLERTRNLGKSSPQARNIGYFTCTENSPYMLRKSSSTTNYHEDTSIHGNKELSATTITILQNSPVLQRNVNIQRSSSNASIRNAKITSMPGRRSSFNNSDNDRNSPRGRFTIASDSSSETGEVQKSSAHPISSGIKLNRAFSIRRARLNCESDTTPNTTPEERRKRGQVEVKSAPCSARQQSHHRGRTSSVGASSADVLKKTEPAKPRAPSISRTDSGRFSMRTPKTVTHHTSAQRPNQKLIKEHKKSTRSNSTLTSKEVEFQNWKRRKNYDPMKAAAEGKKKIETSKKHHSIEDSASTRDSSVLRSASFHGTGAALSLVDNWSDNEELNVEQKCSQPPPPSCSPQLGSDSDFETSSYLQTTQNVMSAMSARITVQHPNLVDSGGESDDDTSHSLRNSSTRITHQPSDTESSDEVQPVEPPPISNTKYNRAFSLRRGRLDQPESKVNSAAPSKVKTSPRESRGKYEPVGSVARTDSGLFCTKSSKSSNMNKPRQKISKVTNSGMTASRDVEMQNWKRRKSYDPMKAAMEGKRKAAGLAKRNKNINLSPSHVLRSQSFHGSVGLGGSDWSDEELVASADEASLY</sequence>
<protein>
    <submittedName>
        <fullName evidence="3 4">Uncharacterized protein LOC107267475 isoform X1</fullName>
    </submittedName>
</protein>
<feature type="compositionally biased region" description="Basic and acidic residues" evidence="1">
    <location>
        <begin position="197"/>
        <end position="206"/>
    </location>
</feature>
<dbReference type="Proteomes" id="UP000694920">
    <property type="component" value="Unplaced"/>
</dbReference>
<organism evidence="2 3">
    <name type="scientific">Cephus cinctus</name>
    <name type="common">Wheat stem sawfly</name>
    <dbReference type="NCBI Taxonomy" id="211228"/>
    <lineage>
        <taxon>Eukaryota</taxon>
        <taxon>Metazoa</taxon>
        <taxon>Ecdysozoa</taxon>
        <taxon>Arthropoda</taxon>
        <taxon>Hexapoda</taxon>
        <taxon>Insecta</taxon>
        <taxon>Pterygota</taxon>
        <taxon>Neoptera</taxon>
        <taxon>Endopterygota</taxon>
        <taxon>Hymenoptera</taxon>
        <taxon>Cephoidea</taxon>
        <taxon>Cephidae</taxon>
        <taxon>Cephus</taxon>
    </lineage>
</organism>
<name>A0AAJ7FJD8_CEPCN</name>
<dbReference type="RefSeq" id="XP_024940551.1">
    <property type="nucleotide sequence ID" value="XM_025084783.1"/>
</dbReference>
<feature type="region of interest" description="Disordered" evidence="1">
    <location>
        <begin position="1019"/>
        <end position="1044"/>
    </location>
</feature>
<feature type="compositionally biased region" description="Polar residues" evidence="1">
    <location>
        <begin position="545"/>
        <end position="561"/>
    </location>
</feature>
<proteinExistence type="predicted"/>
<dbReference type="RefSeq" id="XP_015594737.1">
    <property type="nucleotide sequence ID" value="XM_015739251.2"/>
</dbReference>
<feature type="compositionally biased region" description="Basic and acidic residues" evidence="1">
    <location>
        <begin position="87"/>
        <end position="113"/>
    </location>
</feature>
<feature type="region of interest" description="Disordered" evidence="1">
    <location>
        <begin position="531"/>
        <end position="565"/>
    </location>
</feature>
<feature type="compositionally biased region" description="Polar residues" evidence="1">
    <location>
        <begin position="632"/>
        <end position="646"/>
    </location>
</feature>
<feature type="region of interest" description="Disordered" evidence="1">
    <location>
        <begin position="837"/>
        <end position="993"/>
    </location>
</feature>
<feature type="compositionally biased region" description="Polar residues" evidence="1">
    <location>
        <begin position="1171"/>
        <end position="1191"/>
    </location>
</feature>
<gene>
    <name evidence="3 4" type="primary">LOC107267475</name>
</gene>
<dbReference type="AlphaFoldDB" id="A0AAJ7FJD8"/>
<accession>A0AAJ7FJD8</accession>
<feature type="compositionally biased region" description="Low complexity" evidence="1">
    <location>
        <begin position="15"/>
        <end position="27"/>
    </location>
</feature>